<gene>
    <name evidence="1" type="primary">PARPA_11935.1 scaffold 44722</name>
</gene>
<evidence type="ECO:0000313" key="1">
    <source>
        <dbReference type="EMBL" id="CEP17637.1"/>
    </source>
</evidence>
<dbReference type="AlphaFoldDB" id="A0A0B7NJQ2"/>
<accession>A0A0B7NJQ2</accession>
<evidence type="ECO:0000313" key="2">
    <source>
        <dbReference type="Proteomes" id="UP000054107"/>
    </source>
</evidence>
<organism evidence="1 2">
    <name type="scientific">Parasitella parasitica</name>
    <dbReference type="NCBI Taxonomy" id="35722"/>
    <lineage>
        <taxon>Eukaryota</taxon>
        <taxon>Fungi</taxon>
        <taxon>Fungi incertae sedis</taxon>
        <taxon>Mucoromycota</taxon>
        <taxon>Mucoromycotina</taxon>
        <taxon>Mucoromycetes</taxon>
        <taxon>Mucorales</taxon>
        <taxon>Mucorineae</taxon>
        <taxon>Mucoraceae</taxon>
        <taxon>Parasitella</taxon>
    </lineage>
</organism>
<dbReference type="EMBL" id="LN733710">
    <property type="protein sequence ID" value="CEP17637.1"/>
    <property type="molecule type" value="Genomic_DNA"/>
</dbReference>
<name>A0A0B7NJQ2_9FUNG</name>
<sequence>MIAKNENAYIKKCDIDSKYDAIITKLGTDALLYPMHHCGKFRVNIMSLAQMIVINDNLEQEKMRYRPEI</sequence>
<reference evidence="1 2" key="1">
    <citation type="submission" date="2014-09" db="EMBL/GenBank/DDBJ databases">
        <authorList>
            <person name="Ellenberger Sabrina"/>
        </authorList>
    </citation>
    <scope>NUCLEOTIDE SEQUENCE [LARGE SCALE GENOMIC DNA]</scope>
    <source>
        <strain evidence="1 2">CBS 412.66</strain>
    </source>
</reference>
<protein>
    <submittedName>
        <fullName evidence="1">Uncharacterized protein</fullName>
    </submittedName>
</protein>
<keyword evidence="2" id="KW-1185">Reference proteome</keyword>
<dbReference type="Proteomes" id="UP000054107">
    <property type="component" value="Unassembled WGS sequence"/>
</dbReference>
<proteinExistence type="predicted"/>